<dbReference type="Gene3D" id="1.10.1410.20">
    <property type="entry name" value="2'-5'-oligoadenylate synthetase 1, domain 2"/>
    <property type="match status" value="1"/>
</dbReference>
<keyword evidence="7" id="KW-1185">Reference proteome</keyword>
<gene>
    <name evidence="6" type="ORF">NDU88_005717</name>
</gene>
<evidence type="ECO:0000256" key="4">
    <source>
        <dbReference type="ARBA" id="ARBA00023118"/>
    </source>
</evidence>
<dbReference type="PRINTS" id="PR00348">
    <property type="entry name" value="UBIQUITIN"/>
</dbReference>
<dbReference type="PANTHER" id="PTHR11258:SF7">
    <property type="entry name" value="2'-5'-OLIGOADENYLATE SYNTHASE-LIKE PROTEIN 2"/>
    <property type="match status" value="1"/>
</dbReference>
<dbReference type="PROSITE" id="PS50053">
    <property type="entry name" value="UBIQUITIN_2"/>
    <property type="match status" value="2"/>
</dbReference>
<comment type="caution">
    <text evidence="6">The sequence shown here is derived from an EMBL/GenBank/DDBJ whole genome shotgun (WGS) entry which is preliminary data.</text>
</comment>
<dbReference type="Gene3D" id="3.10.20.90">
    <property type="entry name" value="Phosphatidylinositol 3-kinase Catalytic Subunit, Chain A, domain 1"/>
    <property type="match status" value="2"/>
</dbReference>
<dbReference type="PANTHER" id="PTHR11258">
    <property type="entry name" value="2-5 OLIGOADENYLATE SYNTHETASE"/>
    <property type="match status" value="1"/>
</dbReference>
<protein>
    <recommendedName>
        <fullName evidence="5">Ubiquitin-like domain-containing protein</fullName>
    </recommendedName>
</protein>
<dbReference type="GO" id="GO:0051607">
    <property type="term" value="P:defense response to virus"/>
    <property type="evidence" value="ECO:0007669"/>
    <property type="project" value="UniProtKB-KW"/>
</dbReference>
<dbReference type="SUPFAM" id="SSF54236">
    <property type="entry name" value="Ubiquitin-like"/>
    <property type="match status" value="2"/>
</dbReference>
<dbReference type="Gene3D" id="3.30.460.10">
    <property type="entry name" value="Beta Polymerase, domain 2"/>
    <property type="match status" value="1"/>
</dbReference>
<dbReference type="CDD" id="cd17039">
    <property type="entry name" value="Ubl_ubiquitin_like"/>
    <property type="match status" value="1"/>
</dbReference>
<dbReference type="FunFam" id="3.10.20.90:FF:000205">
    <property type="entry name" value="2'-5'-oligoadenylate synthase-like protein 2"/>
    <property type="match status" value="1"/>
</dbReference>
<keyword evidence="3" id="KW-0391">Immunity</keyword>
<keyword evidence="4" id="KW-0051">Antiviral defense</keyword>
<dbReference type="InterPro" id="IPR029071">
    <property type="entry name" value="Ubiquitin-like_domsf"/>
</dbReference>
<organism evidence="6 7">
    <name type="scientific">Pleurodeles waltl</name>
    <name type="common">Iberian ribbed newt</name>
    <dbReference type="NCBI Taxonomy" id="8319"/>
    <lineage>
        <taxon>Eukaryota</taxon>
        <taxon>Metazoa</taxon>
        <taxon>Chordata</taxon>
        <taxon>Craniata</taxon>
        <taxon>Vertebrata</taxon>
        <taxon>Euteleostomi</taxon>
        <taxon>Amphibia</taxon>
        <taxon>Batrachia</taxon>
        <taxon>Caudata</taxon>
        <taxon>Salamandroidea</taxon>
        <taxon>Salamandridae</taxon>
        <taxon>Pleurodelinae</taxon>
        <taxon>Pleurodeles</taxon>
    </lineage>
</organism>
<dbReference type="SUPFAM" id="SSF81631">
    <property type="entry name" value="PAP/OAS1 substrate-binding domain"/>
    <property type="match status" value="1"/>
</dbReference>
<dbReference type="SUPFAM" id="SSF81301">
    <property type="entry name" value="Nucleotidyltransferase"/>
    <property type="match status" value="1"/>
</dbReference>
<proteinExistence type="inferred from homology"/>
<dbReference type="Proteomes" id="UP001066276">
    <property type="component" value="Chromosome 11"/>
</dbReference>
<dbReference type="PROSITE" id="PS00833">
    <property type="entry name" value="25A_SYNTH_2"/>
    <property type="match status" value="1"/>
</dbReference>
<accession>A0AAV7LM25</accession>
<dbReference type="SMART" id="SM00213">
    <property type="entry name" value="UBQ"/>
    <property type="match status" value="2"/>
</dbReference>
<dbReference type="GO" id="GO:0003725">
    <property type="term" value="F:double-stranded RNA binding"/>
    <property type="evidence" value="ECO:0007669"/>
    <property type="project" value="TreeGrafter"/>
</dbReference>
<dbReference type="AlphaFoldDB" id="A0AAV7LM25"/>
<dbReference type="InterPro" id="IPR043519">
    <property type="entry name" value="NT_sf"/>
</dbReference>
<dbReference type="InterPro" id="IPR018952">
    <property type="entry name" value="2-5-oligoAdlate_synth_1_dom2/C"/>
</dbReference>
<feature type="domain" description="Ubiquitin-like" evidence="5">
    <location>
        <begin position="311"/>
        <end position="385"/>
    </location>
</feature>
<dbReference type="GO" id="GO:0005829">
    <property type="term" value="C:cytosol"/>
    <property type="evidence" value="ECO:0007669"/>
    <property type="project" value="TreeGrafter"/>
</dbReference>
<evidence type="ECO:0000259" key="5">
    <source>
        <dbReference type="PROSITE" id="PS50053"/>
    </source>
</evidence>
<dbReference type="GO" id="GO:0001730">
    <property type="term" value="F:2'-5'-oligoadenylate synthetase activity"/>
    <property type="evidence" value="ECO:0007669"/>
    <property type="project" value="UniProtKB-EC"/>
</dbReference>
<dbReference type="GO" id="GO:0016020">
    <property type="term" value="C:membrane"/>
    <property type="evidence" value="ECO:0007669"/>
    <property type="project" value="TreeGrafter"/>
</dbReference>
<feature type="domain" description="Ubiquitin-like" evidence="5">
    <location>
        <begin position="392"/>
        <end position="467"/>
    </location>
</feature>
<dbReference type="GO" id="GO:0045087">
    <property type="term" value="P:innate immune response"/>
    <property type="evidence" value="ECO:0007669"/>
    <property type="project" value="UniProtKB-KW"/>
</dbReference>
<dbReference type="InterPro" id="IPR019956">
    <property type="entry name" value="Ubiquitin_dom"/>
</dbReference>
<reference evidence="6" key="1">
    <citation type="journal article" date="2022" name="bioRxiv">
        <title>Sequencing and chromosome-scale assembly of the giantPleurodeles waltlgenome.</title>
        <authorList>
            <person name="Brown T."/>
            <person name="Elewa A."/>
            <person name="Iarovenko S."/>
            <person name="Subramanian E."/>
            <person name="Araus A.J."/>
            <person name="Petzold A."/>
            <person name="Susuki M."/>
            <person name="Suzuki K.-i.T."/>
            <person name="Hayashi T."/>
            <person name="Toyoda A."/>
            <person name="Oliveira C."/>
            <person name="Osipova E."/>
            <person name="Leigh N.D."/>
            <person name="Simon A."/>
            <person name="Yun M.H."/>
        </authorList>
    </citation>
    <scope>NUCLEOTIDE SEQUENCE</scope>
    <source>
        <strain evidence="6">20211129_DDA</strain>
        <tissue evidence="6">Liver</tissue>
    </source>
</reference>
<dbReference type="InterPro" id="IPR006117">
    <property type="entry name" value="2-5OAS_C_CS"/>
</dbReference>
<sequence>MAWNQVPGMPELQAQLTAIPELYQTPANKLDAWIERFLQPNETFNSQVLEAIDRIATFLKENCFKTTQVHKVVKAGCLDRALPAAQRDLQLPGVRRHQQDCDIPERELLQEHQGVQSGEGQVTTGVKPDPRVYVSLIEACGGPGDFTPCFTELQRNFVKRCPPKLKSLIRLVKQWYKTYLKTKYKGYSLPHKYALELLTIYAWEQGSKAEDFRTEQGFCTLMKLLCQYQKLCVYWTTYYDFENPIVGNYVREQLRKPRPVILDPADPTFAVGQETRWDLVAAEAAECLRSACSKNGLGPIQPWNVPPQTPIQISVRNISGSLLTMCVNPWVTVSQIKEEIQREWRISIYDQRLCVQGLEPGRGLLQDGCTLADYNVFSNTTVNLLTTASQEINLFVRNTDGRTYTFQIQTHITVGDLKKKIQERLNVPAPQQRLTYSDRELEDHNPLKYYNIKNESTIFLLLRLRGGREM</sequence>
<keyword evidence="2" id="KW-0399">Innate immunity</keyword>
<evidence type="ECO:0000256" key="2">
    <source>
        <dbReference type="ARBA" id="ARBA00022588"/>
    </source>
</evidence>
<dbReference type="EMBL" id="JANPWB010000015">
    <property type="protein sequence ID" value="KAJ1092607.1"/>
    <property type="molecule type" value="Genomic_DNA"/>
</dbReference>
<dbReference type="GO" id="GO:0046872">
    <property type="term" value="F:metal ion binding"/>
    <property type="evidence" value="ECO:0007669"/>
    <property type="project" value="UniProtKB-KW"/>
</dbReference>
<dbReference type="GO" id="GO:0005654">
    <property type="term" value="C:nucleoplasm"/>
    <property type="evidence" value="ECO:0007669"/>
    <property type="project" value="TreeGrafter"/>
</dbReference>
<evidence type="ECO:0000256" key="1">
    <source>
        <dbReference type="ARBA" id="ARBA00009526"/>
    </source>
</evidence>
<evidence type="ECO:0000313" key="6">
    <source>
        <dbReference type="EMBL" id="KAJ1092607.1"/>
    </source>
</evidence>
<dbReference type="Pfam" id="PF10421">
    <property type="entry name" value="OAS1_C"/>
    <property type="match status" value="1"/>
</dbReference>
<comment type="similarity">
    <text evidence="1">Belongs to the 2-5A synthase family.</text>
</comment>
<dbReference type="GO" id="GO:0045071">
    <property type="term" value="P:negative regulation of viral genome replication"/>
    <property type="evidence" value="ECO:0007669"/>
    <property type="project" value="TreeGrafter"/>
</dbReference>
<dbReference type="InterPro" id="IPR000626">
    <property type="entry name" value="Ubiquitin-like_dom"/>
</dbReference>
<name>A0AAV7LM25_PLEWA</name>
<dbReference type="PROSITE" id="PS50152">
    <property type="entry name" value="25A_SYNTH_3"/>
    <property type="match status" value="1"/>
</dbReference>
<dbReference type="GO" id="GO:0005524">
    <property type="term" value="F:ATP binding"/>
    <property type="evidence" value="ECO:0007669"/>
    <property type="project" value="UniProtKB-KW"/>
</dbReference>
<dbReference type="Pfam" id="PF00240">
    <property type="entry name" value="ubiquitin"/>
    <property type="match status" value="2"/>
</dbReference>
<dbReference type="FunFam" id="1.10.1410.20:FF:000001">
    <property type="entry name" value="2'-5'-oligoadenylate synthetase 1"/>
    <property type="match status" value="1"/>
</dbReference>
<evidence type="ECO:0000313" key="7">
    <source>
        <dbReference type="Proteomes" id="UP001066276"/>
    </source>
</evidence>
<evidence type="ECO:0000256" key="3">
    <source>
        <dbReference type="ARBA" id="ARBA00022859"/>
    </source>
</evidence>